<sequence>MASETSKVCAVIPINRSDMNVESAHSAIVRTYELFNPRKFVILKAKFNEKLLLQGEPLRDLLDGLKRANVDVKEKDLTGVTSFQGFKSTVEGETQDCGKVYLVPTPGANITAVYLTLLYNQDTMKYVLVNYVFGFGAWYHLYYPFVPRPLEGLETVPDLGDKIKPNWNLLSNLRRTFEDQLSSVSSSFIGSVSYYVMELNRRGDGRGYELRVDQDKVLDTTNFELGSLRRNLGDRFVNSMDACVNGNRGNNRQSDWLDQLLSLSGAYELEVEKETENNRVKEPLSNYSDEKVVIDTNAIYYGIHTYELKHLIVPYCVYNELMLASSKGGPTSVQRSFSAGLDGVLGELALDLAFYLSPSLVPTQSLQCDVAIPRIDPDLIRDSVVITADNKALMLWKRKTMSKYTTIMRLIKTNNPKRSPGDRMMSIASLAVSLSRVLDYCNYKYDIELCWEGIDTCVKVEPRP</sequence>
<dbReference type="RefSeq" id="WP_174632106.1">
    <property type="nucleotide sequence ID" value="NZ_CP049074.1"/>
</dbReference>
<dbReference type="EMBL" id="CP049074">
    <property type="protein sequence ID" value="QKR00768.1"/>
    <property type="molecule type" value="Genomic_DNA"/>
</dbReference>
<gene>
    <name evidence="1" type="ORF">GWK48_10535</name>
</gene>
<evidence type="ECO:0000313" key="2">
    <source>
        <dbReference type="Proteomes" id="UP000509301"/>
    </source>
</evidence>
<keyword evidence="2" id="KW-1185">Reference proteome</keyword>
<dbReference type="Proteomes" id="UP000509301">
    <property type="component" value="Chromosome"/>
</dbReference>
<reference evidence="1 2" key="1">
    <citation type="submission" date="2020-02" db="EMBL/GenBank/DDBJ databases">
        <title>Comparative genome analysis reveals the metabolism and evolution of the thermophilic archaeal genus Metallosphaera.</title>
        <authorList>
            <person name="Jiang C."/>
        </authorList>
    </citation>
    <scope>NUCLEOTIDE SEQUENCE [LARGE SCALE GENOMIC DNA]</scope>
    <source>
        <strain evidence="1 2">Ric-A</strain>
    </source>
</reference>
<accession>A0A6N0NZI6</accession>
<evidence type="ECO:0000313" key="1">
    <source>
        <dbReference type="EMBL" id="QKR00768.1"/>
    </source>
</evidence>
<proteinExistence type="predicted"/>
<evidence type="ECO:0008006" key="3">
    <source>
        <dbReference type="Google" id="ProtNLM"/>
    </source>
</evidence>
<dbReference type="KEGG" id="mten:GWK48_10535"/>
<protein>
    <recommendedName>
        <fullName evidence="3">PIN domain-containing protein</fullName>
    </recommendedName>
</protein>
<name>A0A6N0NZI6_9CREN</name>
<dbReference type="AlphaFoldDB" id="A0A6N0NZI6"/>
<dbReference type="GeneID" id="55642384"/>
<dbReference type="OrthoDB" id="46262at2157"/>
<organism evidence="1 2">
    <name type="scientific">Metallosphaera tengchongensis</name>
    <dbReference type="NCBI Taxonomy" id="1532350"/>
    <lineage>
        <taxon>Archaea</taxon>
        <taxon>Thermoproteota</taxon>
        <taxon>Thermoprotei</taxon>
        <taxon>Sulfolobales</taxon>
        <taxon>Sulfolobaceae</taxon>
        <taxon>Metallosphaera</taxon>
    </lineage>
</organism>